<gene>
    <name evidence="2" type="ORF">PVAP13_5NG613901</name>
</gene>
<dbReference type="Proteomes" id="UP000823388">
    <property type="component" value="Chromosome 5N"/>
</dbReference>
<keyword evidence="3" id="KW-1185">Reference proteome</keyword>
<dbReference type="EMBL" id="CM029046">
    <property type="protein sequence ID" value="KAG2594026.1"/>
    <property type="molecule type" value="Genomic_DNA"/>
</dbReference>
<protein>
    <submittedName>
        <fullName evidence="2">Uncharacterized protein</fullName>
    </submittedName>
</protein>
<feature type="compositionally biased region" description="Polar residues" evidence="1">
    <location>
        <begin position="153"/>
        <end position="162"/>
    </location>
</feature>
<accession>A0A8T0SBJ1</accession>
<sequence>MAATVASLRRRRAVVQSTRAPPEGWGRFPGAEAEVEAEAIGPWMGAHGGFCRRCRRLPAIGASAPMGRLFSPRWLFRCSVRWLNSSLSRLSWPPARLLAAPPMSPGLRPRPGTGWRRRCGWRTRAAPVRRRTKQAACGARRAGGRSRPGTLPPISTQSSSPHTYPLFSLPHLHRTPSGLRPRAPSAARPRSGRRGQVAASGVGGAARSRCPACAARPDPASGGSTWPWREVRLGPDERRGHAPREQRRAASPRRAAARRGPCEQCGLVPASGLRPV</sequence>
<organism evidence="2 3">
    <name type="scientific">Panicum virgatum</name>
    <name type="common">Blackwell switchgrass</name>
    <dbReference type="NCBI Taxonomy" id="38727"/>
    <lineage>
        <taxon>Eukaryota</taxon>
        <taxon>Viridiplantae</taxon>
        <taxon>Streptophyta</taxon>
        <taxon>Embryophyta</taxon>
        <taxon>Tracheophyta</taxon>
        <taxon>Spermatophyta</taxon>
        <taxon>Magnoliopsida</taxon>
        <taxon>Liliopsida</taxon>
        <taxon>Poales</taxon>
        <taxon>Poaceae</taxon>
        <taxon>PACMAD clade</taxon>
        <taxon>Panicoideae</taxon>
        <taxon>Panicodae</taxon>
        <taxon>Paniceae</taxon>
        <taxon>Panicinae</taxon>
        <taxon>Panicum</taxon>
        <taxon>Panicum sect. Hiantes</taxon>
    </lineage>
</organism>
<comment type="caution">
    <text evidence="2">The sequence shown here is derived from an EMBL/GenBank/DDBJ whole genome shotgun (WGS) entry which is preliminary data.</text>
</comment>
<feature type="compositionally biased region" description="Low complexity" evidence="1">
    <location>
        <begin position="176"/>
        <end position="221"/>
    </location>
</feature>
<evidence type="ECO:0000313" key="2">
    <source>
        <dbReference type="EMBL" id="KAG2594026.1"/>
    </source>
</evidence>
<dbReference type="AlphaFoldDB" id="A0A8T0SBJ1"/>
<name>A0A8T0SBJ1_PANVG</name>
<evidence type="ECO:0000313" key="3">
    <source>
        <dbReference type="Proteomes" id="UP000823388"/>
    </source>
</evidence>
<proteinExistence type="predicted"/>
<reference evidence="2" key="1">
    <citation type="submission" date="2020-05" db="EMBL/GenBank/DDBJ databases">
        <title>WGS assembly of Panicum virgatum.</title>
        <authorList>
            <person name="Lovell J.T."/>
            <person name="Jenkins J."/>
            <person name="Shu S."/>
            <person name="Juenger T.E."/>
            <person name="Schmutz J."/>
        </authorList>
    </citation>
    <scope>NUCLEOTIDE SEQUENCE</scope>
    <source>
        <strain evidence="2">AP13</strain>
    </source>
</reference>
<evidence type="ECO:0000256" key="1">
    <source>
        <dbReference type="SAM" id="MobiDB-lite"/>
    </source>
</evidence>
<feature type="compositionally biased region" description="Basic and acidic residues" evidence="1">
    <location>
        <begin position="229"/>
        <end position="248"/>
    </location>
</feature>
<feature type="region of interest" description="Disordered" evidence="1">
    <location>
        <begin position="130"/>
        <end position="276"/>
    </location>
</feature>
<feature type="compositionally biased region" description="Low complexity" evidence="1">
    <location>
        <begin position="135"/>
        <end position="149"/>
    </location>
</feature>